<proteinExistence type="predicted"/>
<keyword evidence="2" id="KW-1185">Reference proteome</keyword>
<protein>
    <submittedName>
        <fullName evidence="1">Uncharacterized protein</fullName>
    </submittedName>
</protein>
<dbReference type="Proteomes" id="UP001479436">
    <property type="component" value="Unassembled WGS sequence"/>
</dbReference>
<accession>A0ABR2WPB7</accession>
<comment type="caution">
    <text evidence="1">The sequence shown here is derived from an EMBL/GenBank/DDBJ whole genome shotgun (WGS) entry which is preliminary data.</text>
</comment>
<organism evidence="1 2">
    <name type="scientific">Basidiobolus ranarum</name>
    <dbReference type="NCBI Taxonomy" id="34480"/>
    <lineage>
        <taxon>Eukaryota</taxon>
        <taxon>Fungi</taxon>
        <taxon>Fungi incertae sedis</taxon>
        <taxon>Zoopagomycota</taxon>
        <taxon>Entomophthoromycotina</taxon>
        <taxon>Basidiobolomycetes</taxon>
        <taxon>Basidiobolales</taxon>
        <taxon>Basidiobolaceae</taxon>
        <taxon>Basidiobolus</taxon>
    </lineage>
</organism>
<evidence type="ECO:0000313" key="1">
    <source>
        <dbReference type="EMBL" id="KAK9763326.1"/>
    </source>
</evidence>
<dbReference type="EMBL" id="JASJQH010000671">
    <property type="protein sequence ID" value="KAK9763326.1"/>
    <property type="molecule type" value="Genomic_DNA"/>
</dbReference>
<name>A0ABR2WPB7_9FUNG</name>
<gene>
    <name evidence="1" type="ORF">K7432_010107</name>
</gene>
<sequence length="64" mass="7301">MSGLRIIIIRASRMSSQQFLYPLTAASNIAQIATYWIKITEARDRGASEERDPGTSVIRVTWRF</sequence>
<reference evidence="1 2" key="1">
    <citation type="submission" date="2023-04" db="EMBL/GenBank/DDBJ databases">
        <title>Genome of Basidiobolus ranarum AG-B5.</title>
        <authorList>
            <person name="Stajich J.E."/>
            <person name="Carter-House D."/>
            <person name="Gryganskyi A."/>
        </authorList>
    </citation>
    <scope>NUCLEOTIDE SEQUENCE [LARGE SCALE GENOMIC DNA]</scope>
    <source>
        <strain evidence="1 2">AG-B5</strain>
    </source>
</reference>
<evidence type="ECO:0000313" key="2">
    <source>
        <dbReference type="Proteomes" id="UP001479436"/>
    </source>
</evidence>